<evidence type="ECO:0000313" key="2">
    <source>
        <dbReference type="Proteomes" id="UP000525652"/>
    </source>
</evidence>
<proteinExistence type="predicted"/>
<dbReference type="CDD" id="cd00241">
    <property type="entry name" value="DOMON_like"/>
    <property type="match status" value="1"/>
</dbReference>
<dbReference type="RefSeq" id="WP_185694411.1">
    <property type="nucleotide sequence ID" value="NZ_JACHVA010000132.1"/>
</dbReference>
<reference evidence="1 2" key="1">
    <citation type="submission" date="2020-07" db="EMBL/GenBank/DDBJ databases">
        <authorList>
            <person name="Feng X."/>
        </authorList>
    </citation>
    <scope>NUCLEOTIDE SEQUENCE [LARGE SCALE GENOMIC DNA]</scope>
    <source>
        <strain evidence="1 2">JCM14086</strain>
    </source>
</reference>
<keyword evidence="2" id="KW-1185">Reference proteome</keyword>
<name>A0A7X1B3D7_9BACT</name>
<gene>
    <name evidence="1" type="ORF">H5P30_18595</name>
</gene>
<organism evidence="1 2">
    <name type="scientific">Puniceicoccus vermicola</name>
    <dbReference type="NCBI Taxonomy" id="388746"/>
    <lineage>
        <taxon>Bacteria</taxon>
        <taxon>Pseudomonadati</taxon>
        <taxon>Verrucomicrobiota</taxon>
        <taxon>Opitutia</taxon>
        <taxon>Puniceicoccales</taxon>
        <taxon>Puniceicoccaceae</taxon>
        <taxon>Puniceicoccus</taxon>
    </lineage>
</organism>
<dbReference type="Proteomes" id="UP000525652">
    <property type="component" value="Unassembled WGS sequence"/>
</dbReference>
<dbReference type="EMBL" id="JACHVA010000132">
    <property type="protein sequence ID" value="MBC2603793.1"/>
    <property type="molecule type" value="Genomic_DNA"/>
</dbReference>
<sequence length="156" mass="17180">MQTDPEANPKRQGAVEGDLRLFIAPSAEGDVAVLYRHRVPDAVEADGVLFQSPWRSERVDVVKRLSSAEIAVQKYSRRYEVEVAIPLADLGLDAVEGQTLRGDFGVIYGDAAGTINIFRNYWSNQATGLVNDVPGEIMLQPSLWSEIQFGGKSDEE</sequence>
<dbReference type="SUPFAM" id="SSF49344">
    <property type="entry name" value="CBD9-like"/>
    <property type="match status" value="1"/>
</dbReference>
<protein>
    <submittedName>
        <fullName evidence="1">Uncharacterized protein</fullName>
    </submittedName>
</protein>
<accession>A0A7X1B3D7</accession>
<comment type="caution">
    <text evidence="1">The sequence shown here is derived from an EMBL/GenBank/DDBJ whole genome shotgun (WGS) entry which is preliminary data.</text>
</comment>
<dbReference type="AlphaFoldDB" id="A0A7X1B3D7"/>
<dbReference type="Gene3D" id="2.60.40.1190">
    <property type="match status" value="1"/>
</dbReference>
<evidence type="ECO:0000313" key="1">
    <source>
        <dbReference type="EMBL" id="MBC2603793.1"/>
    </source>
</evidence>